<name>R9P0N8_PSEHS</name>
<evidence type="ECO:0000313" key="3">
    <source>
        <dbReference type="EMBL" id="GAC94721.1"/>
    </source>
</evidence>
<dbReference type="OrthoDB" id="60822at2759"/>
<organism evidence="3 4">
    <name type="scientific">Pseudozyma hubeiensis (strain SY62)</name>
    <name type="common">Yeast</name>
    <dbReference type="NCBI Taxonomy" id="1305764"/>
    <lineage>
        <taxon>Eukaryota</taxon>
        <taxon>Fungi</taxon>
        <taxon>Dikarya</taxon>
        <taxon>Basidiomycota</taxon>
        <taxon>Ustilaginomycotina</taxon>
        <taxon>Ustilaginomycetes</taxon>
        <taxon>Ustilaginales</taxon>
        <taxon>Ustilaginaceae</taxon>
        <taxon>Pseudozyma</taxon>
    </lineage>
</organism>
<dbReference type="Pfam" id="PF10262">
    <property type="entry name" value="Rdx"/>
    <property type="match status" value="1"/>
</dbReference>
<dbReference type="InterPro" id="IPR011893">
    <property type="entry name" value="Selenoprotein_Rdx-typ"/>
</dbReference>
<dbReference type="RefSeq" id="XP_012188308.1">
    <property type="nucleotide sequence ID" value="XM_012332918.1"/>
</dbReference>
<dbReference type="HOGENOM" id="CLU_068510_2_0_1"/>
<dbReference type="NCBIfam" id="TIGR02174">
    <property type="entry name" value="CXXU_selWTH"/>
    <property type="match status" value="1"/>
</dbReference>
<sequence length="193" mass="20489">MTDPSTSTTSAAVEASQAAASAMSTAADEPECTDCSPATAVSDGLEASHSAAAAMDTSQPAAENLMDPSTFIPPLSAVEGLPTPLIVIEYCQRCKFGLRANWFQQELLSTFATTTTSEAEAGASIAAVLMIPKVDDASAGRFRVYFLAPQEEQGLKLVWDRKVQSGFPEMKVLKQRVRDLINPSFGLGHSDKK</sequence>
<accession>R9P0N8</accession>
<dbReference type="EMBL" id="DF238785">
    <property type="protein sequence ID" value="GAC94721.1"/>
    <property type="molecule type" value="Genomic_DNA"/>
</dbReference>
<keyword evidence="4" id="KW-1185">Reference proteome</keyword>
<dbReference type="PANTHER" id="PTHR36417">
    <property type="entry name" value="SELENOPROTEIN DOMAIN PROTEIN (AFU_ORTHOLOGUE AFUA_1G05220)"/>
    <property type="match status" value="1"/>
</dbReference>
<dbReference type="Proteomes" id="UP000014071">
    <property type="component" value="Unassembled WGS sequence"/>
</dbReference>
<dbReference type="eggNOG" id="ENOG502S6UH">
    <property type="taxonomic scope" value="Eukaryota"/>
</dbReference>
<gene>
    <name evidence="3" type="ORF">PHSY_002294</name>
</gene>
<feature type="region of interest" description="Disordered" evidence="2">
    <location>
        <begin position="1"/>
        <end position="35"/>
    </location>
</feature>
<reference evidence="4" key="1">
    <citation type="journal article" date="2013" name="Genome Announc.">
        <title>Draft genome sequence of the basidiomycetous yeast-like fungus Pseudozyma hubeiensis SY62, which produces an abundant amount of the biosurfactant mannosylerythritol lipids.</title>
        <authorList>
            <person name="Konishi M."/>
            <person name="Hatada Y."/>
            <person name="Horiuchi J."/>
        </authorList>
    </citation>
    <scope>NUCLEOTIDE SEQUENCE [LARGE SCALE GENOMIC DNA]</scope>
    <source>
        <strain evidence="4">SY62</strain>
    </source>
</reference>
<dbReference type="PANTHER" id="PTHR36417:SF2">
    <property type="entry name" value="SELENOPROTEIN DOMAIN PROTEIN (AFU_ORTHOLOGUE AFUA_1G05220)"/>
    <property type="match status" value="1"/>
</dbReference>
<dbReference type="SUPFAM" id="SSF52833">
    <property type="entry name" value="Thioredoxin-like"/>
    <property type="match status" value="1"/>
</dbReference>
<dbReference type="Gene3D" id="3.40.30.10">
    <property type="entry name" value="Glutaredoxin"/>
    <property type="match status" value="1"/>
</dbReference>
<evidence type="ECO:0000313" key="4">
    <source>
        <dbReference type="Proteomes" id="UP000014071"/>
    </source>
</evidence>
<feature type="compositionally biased region" description="Low complexity" evidence="2">
    <location>
        <begin position="1"/>
        <end position="27"/>
    </location>
</feature>
<dbReference type="InterPro" id="IPR036249">
    <property type="entry name" value="Thioredoxin-like_sf"/>
</dbReference>
<evidence type="ECO:0000256" key="1">
    <source>
        <dbReference type="ARBA" id="ARBA00023284"/>
    </source>
</evidence>
<evidence type="ECO:0000256" key="2">
    <source>
        <dbReference type="SAM" id="MobiDB-lite"/>
    </source>
</evidence>
<keyword evidence="1" id="KW-0676">Redox-active center</keyword>
<protein>
    <submittedName>
        <fullName evidence="3">Uncharacterized protein</fullName>
    </submittedName>
</protein>
<dbReference type="GeneID" id="24107587"/>
<dbReference type="AlphaFoldDB" id="R9P0N8"/>
<proteinExistence type="predicted"/>